<dbReference type="InterPro" id="IPR024370">
    <property type="entry name" value="PBP_domain"/>
</dbReference>
<evidence type="ECO:0000313" key="6">
    <source>
        <dbReference type="Proteomes" id="UP000001511"/>
    </source>
</evidence>
<dbReference type="HOGENOM" id="CLU_006271_0_0_3"/>
<dbReference type="Pfam" id="PF16258">
    <property type="entry name" value="DUF4912"/>
    <property type="match status" value="1"/>
</dbReference>
<dbReference type="Proteomes" id="UP000001511">
    <property type="component" value="Chromosome"/>
</dbReference>
<dbReference type="PANTHER" id="PTHR30570:SF1">
    <property type="entry name" value="PHOSPHATE-BINDING PROTEIN PSTS"/>
    <property type="match status" value="1"/>
</dbReference>
<name>D7DWY1_NOSA0</name>
<organism evidence="5 6">
    <name type="scientific">Nostoc azollae (strain 0708)</name>
    <name type="common">Anabaena azollae (strain 0708)</name>
    <dbReference type="NCBI Taxonomy" id="551115"/>
    <lineage>
        <taxon>Bacteria</taxon>
        <taxon>Bacillati</taxon>
        <taxon>Cyanobacteriota</taxon>
        <taxon>Cyanophyceae</taxon>
        <taxon>Nostocales</taxon>
        <taxon>Nostocaceae</taxon>
        <taxon>Trichormus</taxon>
    </lineage>
</organism>
<feature type="domain" description="PBP" evidence="4">
    <location>
        <begin position="57"/>
        <end position="280"/>
    </location>
</feature>
<keyword evidence="3" id="KW-0812">Transmembrane</keyword>
<protein>
    <recommendedName>
        <fullName evidence="4">PBP domain-containing protein</fullName>
    </recommendedName>
</protein>
<proteinExistence type="predicted"/>
<dbReference type="STRING" id="551115.Aazo_2133"/>
<feature type="compositionally biased region" description="Low complexity" evidence="2">
    <location>
        <begin position="333"/>
        <end position="343"/>
    </location>
</feature>
<keyword evidence="6" id="KW-1185">Reference proteome</keyword>
<feature type="transmembrane region" description="Helical" evidence="3">
    <location>
        <begin position="370"/>
        <end position="392"/>
    </location>
</feature>
<dbReference type="eggNOG" id="COG3330">
    <property type="taxonomic scope" value="Bacteria"/>
</dbReference>
<gene>
    <name evidence="5" type="ordered locus">Aazo_2133</name>
</gene>
<evidence type="ECO:0000256" key="2">
    <source>
        <dbReference type="SAM" id="MobiDB-lite"/>
    </source>
</evidence>
<dbReference type="RefSeq" id="WP_013191171.1">
    <property type="nucleotide sequence ID" value="NC_014248.1"/>
</dbReference>
<keyword evidence="1" id="KW-0732">Signal</keyword>
<dbReference type="Gene3D" id="3.40.190.10">
    <property type="entry name" value="Periplasmic binding protein-like II"/>
    <property type="match status" value="2"/>
</dbReference>
<sequence length="903" mass="99179">MWQQEKKDGVIVNLVLSLALATSGVVANLFVLAPTQAELKSDFTTFPLPQTVEDGIKVRIDGSASLVMINQSLKDTFENQFSGTQIEVGVNSADADAALKTLLEGKIDIAAIARDLTPAEKARGLEQVHLHREKIAIIVGANNPFPGSLTPEKFAKIFRGQIKDWSELGVQSGKIRLINRPSTSNTHNAFRDYSVFQTAEFPTRTNPTQIAEDKTAQIIQQLGTDVISYVIANQVSKLLDVRVLKIKGVTPGNSQYPFSQPLVYVYKQNPNPGVVGFLSLTLAPVRKKALEPPREAEASAIAASSLQSVNRETLTTSSSKPQPLLTVAPSENSTISTTPQSQTPINTLGSGNEQQFVSPLENDPLEDKNVILLIVLSLLPIFGLGGFLTWWFKRKLRSVDEKTDNLETLISSTSTTETISITPDDYSILPYLENGSCTNGISHLNQTTTTTSMLSDKEYLNLTQEDNLTGNLLTAIVTGTNTRVDHTNDFDIPTETIAVDCGEVVWDTEAPVAVVNTPYPSVPRISGITFDVELLTYELTTSLSELLDNPAAPFHQDTTTPLSEVIGFPPISSDADSSTSLSELLGMAATSLDTDSSNTPLKLRPVSTKEPITSLSELLGLPPETLDLDIALSKDETTSSLPELLDELGDLFNNLAEAELKIDLTPEEFSSDLSISSMFSEETIDYAILKTDAKIEVSSELKIRTNITEFASFLDIDTDSSIVFTPRTPKWAYVSWYVSETHKEVLRKKGGRLLAVRLYDATDIDLSYQTPQLVQQYECEEATCDRYIDIPTSNRDYITEIGYTTDNNCWLGIARSGTIRIFNPPSEDFWFVTDTELVIHGSTEPGAKVTIDDHEIEIQPDGTFNFRVPFSNSLLQYLMTATAARGEQTITILKKFSQENPED</sequence>
<evidence type="ECO:0000256" key="1">
    <source>
        <dbReference type="ARBA" id="ARBA00022729"/>
    </source>
</evidence>
<evidence type="ECO:0000259" key="4">
    <source>
        <dbReference type="Pfam" id="PF12849"/>
    </source>
</evidence>
<dbReference type="PANTHER" id="PTHR30570">
    <property type="entry name" value="PERIPLASMIC PHOSPHATE BINDING COMPONENT OF PHOSPHATE ABC TRANSPORTER"/>
    <property type="match status" value="1"/>
</dbReference>
<dbReference type="AlphaFoldDB" id="D7DWY1"/>
<dbReference type="InterPro" id="IPR032585">
    <property type="entry name" value="DUF4912"/>
</dbReference>
<dbReference type="SUPFAM" id="SSF53850">
    <property type="entry name" value="Periplasmic binding protein-like II"/>
    <property type="match status" value="1"/>
</dbReference>
<reference evidence="5 6" key="1">
    <citation type="journal article" date="2010" name="PLoS ONE">
        <title>Genome erosion in a nitrogen-fixing vertically transmitted endosymbiotic multicellular cyanobacterium.</title>
        <authorList>
            <person name="Ran L."/>
            <person name="Larsson J."/>
            <person name="Vigil-Stenman T."/>
            <person name="Nylander J.A."/>
            <person name="Ininbergs K."/>
            <person name="Zheng W.W."/>
            <person name="Lapidus A."/>
            <person name="Lowry S."/>
            <person name="Haselkorn R."/>
            <person name="Bergman B."/>
        </authorList>
    </citation>
    <scope>NUCLEOTIDE SEQUENCE [LARGE SCALE GENOMIC DNA]</scope>
    <source>
        <strain evidence="5 6">0708</strain>
    </source>
</reference>
<dbReference type="InterPro" id="IPR050811">
    <property type="entry name" value="Phosphate_ABC_transporter"/>
</dbReference>
<accession>D7DWY1</accession>
<keyword evidence="3" id="KW-1133">Transmembrane helix</keyword>
<feature type="compositionally biased region" description="Polar residues" evidence="2">
    <location>
        <begin position="312"/>
        <end position="321"/>
    </location>
</feature>
<keyword evidence="3" id="KW-0472">Membrane</keyword>
<evidence type="ECO:0000313" key="5">
    <source>
        <dbReference type="EMBL" id="ADI64154.1"/>
    </source>
</evidence>
<dbReference type="eggNOG" id="COG0226">
    <property type="taxonomic scope" value="Bacteria"/>
</dbReference>
<dbReference type="Pfam" id="PF12849">
    <property type="entry name" value="PBP_like_2"/>
    <property type="match status" value="1"/>
</dbReference>
<dbReference type="OrthoDB" id="417618at2"/>
<dbReference type="EMBL" id="CP002059">
    <property type="protein sequence ID" value="ADI64154.1"/>
    <property type="molecule type" value="Genomic_DNA"/>
</dbReference>
<dbReference type="KEGG" id="naz:Aazo_2133"/>
<feature type="transmembrane region" description="Helical" evidence="3">
    <location>
        <begin position="12"/>
        <end position="33"/>
    </location>
</feature>
<evidence type="ECO:0000256" key="3">
    <source>
        <dbReference type="SAM" id="Phobius"/>
    </source>
</evidence>
<feature type="region of interest" description="Disordered" evidence="2">
    <location>
        <begin position="312"/>
        <end position="343"/>
    </location>
</feature>